<keyword evidence="2" id="KW-0813">Transport</keyword>
<sequence>MPEPLFQLQNVSVRTGGQSRLQNINLSLEDGIHTGLLGLNGSGKTTILQLLTGYVWPTEGTVHSWMGQHGRVSMQTLRREIGWVSDALDDRYRARSSDTALEVVISGYFASVGLYEEPADEVTAYARKCLELFQVGAYAEKPYSRLSQGEKRRVMLARAWVIRPRLLILDEPCTGLDVKGREELLSILERALSEPGAPTLLYVTHHIEELPPAIVNMALLKNGQMLEHGFKKEVLSNDLISEAFDVQASISWEEERPWLRIKNKMKNH</sequence>
<dbReference type="Proteomes" id="UP000285120">
    <property type="component" value="Unassembled WGS sequence"/>
</dbReference>
<dbReference type="AlphaFoldDB" id="A0A419UWD4"/>
<dbReference type="RefSeq" id="WP_170146941.1">
    <property type="nucleotide sequence ID" value="NZ_RAPK01000011.1"/>
</dbReference>
<dbReference type="InterPro" id="IPR050153">
    <property type="entry name" value="Metal_Ion_Import_ABC"/>
</dbReference>
<keyword evidence="4 6" id="KW-0067">ATP-binding</keyword>
<evidence type="ECO:0000256" key="1">
    <source>
        <dbReference type="ARBA" id="ARBA00005417"/>
    </source>
</evidence>
<dbReference type="PANTHER" id="PTHR42734">
    <property type="entry name" value="METAL TRANSPORT SYSTEM ATP-BINDING PROTEIN TM_0124-RELATED"/>
    <property type="match status" value="1"/>
</dbReference>
<evidence type="ECO:0000256" key="3">
    <source>
        <dbReference type="ARBA" id="ARBA00022741"/>
    </source>
</evidence>
<dbReference type="SMART" id="SM00382">
    <property type="entry name" value="AAA"/>
    <property type="match status" value="1"/>
</dbReference>
<evidence type="ECO:0000256" key="2">
    <source>
        <dbReference type="ARBA" id="ARBA00022448"/>
    </source>
</evidence>
<feature type="domain" description="ABC transporter" evidence="5">
    <location>
        <begin position="6"/>
        <end position="247"/>
    </location>
</feature>
<dbReference type="SUPFAM" id="SSF52540">
    <property type="entry name" value="P-loop containing nucleoside triphosphate hydrolases"/>
    <property type="match status" value="1"/>
</dbReference>
<evidence type="ECO:0000313" key="6">
    <source>
        <dbReference type="EMBL" id="RKD69444.1"/>
    </source>
</evidence>
<evidence type="ECO:0000259" key="5">
    <source>
        <dbReference type="PROSITE" id="PS50893"/>
    </source>
</evidence>
<dbReference type="InterPro" id="IPR003593">
    <property type="entry name" value="AAA+_ATPase"/>
</dbReference>
<dbReference type="InterPro" id="IPR003439">
    <property type="entry name" value="ABC_transporter-like_ATP-bd"/>
</dbReference>
<keyword evidence="3" id="KW-0547">Nucleotide-binding</keyword>
<name>A0A419UWD4_9BACL</name>
<dbReference type="InterPro" id="IPR027417">
    <property type="entry name" value="P-loop_NTPase"/>
</dbReference>
<dbReference type="Pfam" id="PF00005">
    <property type="entry name" value="ABC_tran"/>
    <property type="match status" value="1"/>
</dbReference>
<proteinExistence type="inferred from homology"/>
<comment type="similarity">
    <text evidence="1">Belongs to the ABC transporter superfamily.</text>
</comment>
<dbReference type="PROSITE" id="PS50893">
    <property type="entry name" value="ABC_TRANSPORTER_2"/>
    <property type="match status" value="1"/>
</dbReference>
<dbReference type="PROSITE" id="PS00211">
    <property type="entry name" value="ABC_TRANSPORTER_1"/>
    <property type="match status" value="1"/>
</dbReference>
<organism evidence="6 7">
    <name type="scientific">Sinobaca qinghaiensis</name>
    <dbReference type="NCBI Taxonomy" id="342944"/>
    <lineage>
        <taxon>Bacteria</taxon>
        <taxon>Bacillati</taxon>
        <taxon>Bacillota</taxon>
        <taxon>Bacilli</taxon>
        <taxon>Bacillales</taxon>
        <taxon>Sporolactobacillaceae</taxon>
        <taxon>Sinobaca</taxon>
    </lineage>
</organism>
<comment type="caution">
    <text evidence="6">The sequence shown here is derived from an EMBL/GenBank/DDBJ whole genome shotgun (WGS) entry which is preliminary data.</text>
</comment>
<evidence type="ECO:0000256" key="4">
    <source>
        <dbReference type="ARBA" id="ARBA00022840"/>
    </source>
</evidence>
<protein>
    <submittedName>
        <fullName evidence="6">Iron complex transport system ATP-binding protein</fullName>
    </submittedName>
</protein>
<reference evidence="6 7" key="1">
    <citation type="submission" date="2018-09" db="EMBL/GenBank/DDBJ databases">
        <title>Genomic Encyclopedia of Archaeal and Bacterial Type Strains, Phase II (KMG-II): from individual species to whole genera.</title>
        <authorList>
            <person name="Goeker M."/>
        </authorList>
    </citation>
    <scope>NUCLEOTIDE SEQUENCE [LARGE SCALE GENOMIC DNA]</scope>
    <source>
        <strain evidence="6 7">DSM 17008</strain>
    </source>
</reference>
<evidence type="ECO:0000313" key="7">
    <source>
        <dbReference type="Proteomes" id="UP000285120"/>
    </source>
</evidence>
<gene>
    <name evidence="6" type="ORF">ATL39_2862</name>
</gene>
<dbReference type="GO" id="GO:0005524">
    <property type="term" value="F:ATP binding"/>
    <property type="evidence" value="ECO:0007669"/>
    <property type="project" value="UniProtKB-KW"/>
</dbReference>
<dbReference type="GO" id="GO:0016887">
    <property type="term" value="F:ATP hydrolysis activity"/>
    <property type="evidence" value="ECO:0007669"/>
    <property type="project" value="InterPro"/>
</dbReference>
<dbReference type="PANTHER" id="PTHR42734:SF17">
    <property type="entry name" value="METAL TRANSPORT SYSTEM ATP-BINDING PROTEIN TM_0124-RELATED"/>
    <property type="match status" value="1"/>
</dbReference>
<accession>A0A419UWD4</accession>
<dbReference type="Gene3D" id="3.40.50.300">
    <property type="entry name" value="P-loop containing nucleotide triphosphate hydrolases"/>
    <property type="match status" value="1"/>
</dbReference>
<dbReference type="EMBL" id="RAPK01000011">
    <property type="protein sequence ID" value="RKD69444.1"/>
    <property type="molecule type" value="Genomic_DNA"/>
</dbReference>
<keyword evidence="7" id="KW-1185">Reference proteome</keyword>
<dbReference type="InterPro" id="IPR017871">
    <property type="entry name" value="ABC_transporter-like_CS"/>
</dbReference>